<evidence type="ECO:0000313" key="1">
    <source>
        <dbReference type="EMBL" id="EST45399.1"/>
    </source>
</evidence>
<reference evidence="2" key="2">
    <citation type="submission" date="2020-12" db="EMBL/GenBank/DDBJ databases">
        <title>New Spironucleus salmonicida genome in near-complete chromosomes.</title>
        <authorList>
            <person name="Xu F."/>
            <person name="Kurt Z."/>
            <person name="Jimenez-Gonzalez A."/>
            <person name="Astvaldsson A."/>
            <person name="Andersson J.O."/>
            <person name="Svard S.G."/>
        </authorList>
    </citation>
    <scope>NUCLEOTIDE SEQUENCE</scope>
    <source>
        <strain evidence="2">ATCC 50377</strain>
    </source>
</reference>
<sequence>MHPIQNTSLMIMLPNKKVGIIPATNNEFFTKKVDSFMTELSQELKIPQNCVGICNQKGDFLNYQQNLQDQGIGAGCYISLLPLHQMLCLSYENSQTVE</sequence>
<dbReference type="Proteomes" id="UP000018208">
    <property type="component" value="Unassembled WGS sequence"/>
</dbReference>
<dbReference type="EMBL" id="AUWU02000002">
    <property type="protein sequence ID" value="KAH0576199.1"/>
    <property type="molecule type" value="Genomic_DNA"/>
</dbReference>
<evidence type="ECO:0000313" key="2">
    <source>
        <dbReference type="EMBL" id="KAH0576199.1"/>
    </source>
</evidence>
<gene>
    <name evidence="1" type="ORF">SS50377_14674</name>
    <name evidence="2" type="ORF">SS50377_21760</name>
</gene>
<keyword evidence="3" id="KW-1185">Reference proteome</keyword>
<accession>V6LX53</accession>
<evidence type="ECO:0000313" key="3">
    <source>
        <dbReference type="Proteomes" id="UP000018208"/>
    </source>
</evidence>
<reference evidence="1 2" key="1">
    <citation type="journal article" date="2014" name="PLoS Genet.">
        <title>The Genome of Spironucleus salmonicida Highlights a Fish Pathogen Adapted to Fluctuating Environments.</title>
        <authorList>
            <person name="Xu F."/>
            <person name="Jerlstrom-Hultqvist J."/>
            <person name="Einarsson E."/>
            <person name="Astvaldsson A."/>
            <person name="Svard S.G."/>
            <person name="Andersson J.O."/>
        </authorList>
    </citation>
    <scope>NUCLEOTIDE SEQUENCE</scope>
    <source>
        <strain evidence="2">ATCC 50377</strain>
    </source>
</reference>
<name>V6LX53_9EUKA</name>
<dbReference type="EMBL" id="KI546098">
    <property type="protein sequence ID" value="EST45399.1"/>
    <property type="molecule type" value="Genomic_DNA"/>
</dbReference>
<organism evidence="1">
    <name type="scientific">Spironucleus salmonicida</name>
    <dbReference type="NCBI Taxonomy" id="348837"/>
    <lineage>
        <taxon>Eukaryota</taxon>
        <taxon>Metamonada</taxon>
        <taxon>Diplomonadida</taxon>
        <taxon>Hexamitidae</taxon>
        <taxon>Hexamitinae</taxon>
        <taxon>Spironucleus</taxon>
    </lineage>
</organism>
<proteinExistence type="predicted"/>
<dbReference type="AlphaFoldDB" id="V6LX53"/>
<protein>
    <submittedName>
        <fullName evidence="1">Uncharacterized protein</fullName>
    </submittedName>
</protein>
<dbReference type="VEuPathDB" id="GiardiaDB:SS50377_21760"/>